<evidence type="ECO:0000313" key="14">
    <source>
        <dbReference type="EMBL" id="QBJ93791.1"/>
    </source>
</evidence>
<dbReference type="EC" id="2.8.1.12" evidence="3"/>
<protein>
    <recommendedName>
        <fullName evidence="9">Molybdopterin synthase catalytic subunit 1</fullName>
        <ecNumber evidence="3">2.8.1.12</ecNumber>
    </recommendedName>
    <alternativeName>
        <fullName evidence="13">MPT synthase subunit 2 1</fullName>
    </alternativeName>
    <alternativeName>
        <fullName evidence="10">Molybdenum cofactor biosynthesis protein E 1</fullName>
    </alternativeName>
    <alternativeName>
        <fullName evidence="11">Molybdopterin-converting factor large subunit 1</fullName>
    </alternativeName>
    <alternativeName>
        <fullName evidence="12">Molybdopterin-converting factor subunit 2 1</fullName>
    </alternativeName>
</protein>
<dbReference type="OrthoDB" id="9794429at2"/>
<evidence type="ECO:0000256" key="12">
    <source>
        <dbReference type="ARBA" id="ARBA00080680"/>
    </source>
</evidence>
<dbReference type="InterPro" id="IPR003448">
    <property type="entry name" value="Mopterin_biosynth_MoaE"/>
</dbReference>
<dbReference type="GO" id="GO:0006777">
    <property type="term" value="P:Mo-molybdopterin cofactor biosynthetic process"/>
    <property type="evidence" value="ECO:0007669"/>
    <property type="project" value="UniProtKB-KW"/>
</dbReference>
<comment type="catalytic activity">
    <reaction evidence="8">
        <text>2 [molybdopterin-synthase sulfur-carrier protein]-C-terminal-Gly-aminoethanethioate + cyclic pyranopterin phosphate + H2O = molybdopterin + 2 [molybdopterin-synthase sulfur-carrier protein]-C-terminal Gly-Gly + 2 H(+)</text>
        <dbReference type="Rhea" id="RHEA:26333"/>
        <dbReference type="Rhea" id="RHEA-COMP:12202"/>
        <dbReference type="Rhea" id="RHEA-COMP:19907"/>
        <dbReference type="ChEBI" id="CHEBI:15377"/>
        <dbReference type="ChEBI" id="CHEBI:15378"/>
        <dbReference type="ChEBI" id="CHEBI:58698"/>
        <dbReference type="ChEBI" id="CHEBI:59648"/>
        <dbReference type="ChEBI" id="CHEBI:90778"/>
        <dbReference type="ChEBI" id="CHEBI:232372"/>
        <dbReference type="EC" id="2.8.1.12"/>
    </reaction>
</comment>
<dbReference type="KEGG" id="sseo:D0Z67_28325"/>
<organism evidence="14 15">
    <name type="scientific">Streptomyces seoulensis</name>
    <dbReference type="NCBI Taxonomy" id="73044"/>
    <lineage>
        <taxon>Bacteria</taxon>
        <taxon>Bacillati</taxon>
        <taxon>Actinomycetota</taxon>
        <taxon>Actinomycetes</taxon>
        <taxon>Kitasatosporales</taxon>
        <taxon>Streptomycetaceae</taxon>
        <taxon>Streptomyces</taxon>
    </lineage>
</organism>
<dbReference type="SUPFAM" id="SSF54690">
    <property type="entry name" value="Molybdopterin synthase subunit MoaE"/>
    <property type="match status" value="1"/>
</dbReference>
<evidence type="ECO:0000256" key="1">
    <source>
        <dbReference type="ARBA" id="ARBA00005046"/>
    </source>
</evidence>
<evidence type="ECO:0000256" key="11">
    <source>
        <dbReference type="ARBA" id="ARBA00078352"/>
    </source>
</evidence>
<dbReference type="CDD" id="cd00756">
    <property type="entry name" value="MoaE"/>
    <property type="match status" value="1"/>
</dbReference>
<evidence type="ECO:0000256" key="9">
    <source>
        <dbReference type="ARBA" id="ARBA00072424"/>
    </source>
</evidence>
<keyword evidence="5" id="KW-0501">Molybdenum cofactor biosynthesis</keyword>
<evidence type="ECO:0000256" key="5">
    <source>
        <dbReference type="ARBA" id="ARBA00023150"/>
    </source>
</evidence>
<keyword evidence="15" id="KW-1185">Reference proteome</keyword>
<sequence>MPLPTLLPSPIRLLGLRDTPLSLDEVYGAVGDDAAGGTALFVGTVRDHDGGRSVSSLEYSAHPSAEAELRRVAEEVAAEFPVRALAAVHRTGLLAIGDVAVITAVSCPHRAEAFAACRKLIDTLKHEVPVWKRQIFADGATEWVGAC</sequence>
<evidence type="ECO:0000256" key="6">
    <source>
        <dbReference type="ARBA" id="ARBA00025448"/>
    </source>
</evidence>
<evidence type="ECO:0000256" key="13">
    <source>
        <dbReference type="ARBA" id="ARBA00080739"/>
    </source>
</evidence>
<comment type="function">
    <text evidence="6">Converts molybdopterin precursor Z into molybdopterin. This requires the incorporation of two sulfur atoms into precursor Z to generate a dithiolene group. The sulfur is provided by MoaD.</text>
</comment>
<dbReference type="Pfam" id="PF02391">
    <property type="entry name" value="MoaE"/>
    <property type="match status" value="1"/>
</dbReference>
<evidence type="ECO:0000313" key="15">
    <source>
        <dbReference type="Proteomes" id="UP000292547"/>
    </source>
</evidence>
<dbReference type="Proteomes" id="UP000292547">
    <property type="component" value="Chromosome"/>
</dbReference>
<gene>
    <name evidence="14" type="ORF">D0Z67_28325</name>
</gene>
<evidence type="ECO:0000256" key="8">
    <source>
        <dbReference type="ARBA" id="ARBA00049878"/>
    </source>
</evidence>
<dbReference type="RefSeq" id="WP_031179453.1">
    <property type="nucleotide sequence ID" value="NZ_CP032229.1"/>
</dbReference>
<dbReference type="PANTHER" id="PTHR23404">
    <property type="entry name" value="MOLYBDOPTERIN SYNTHASE RELATED"/>
    <property type="match status" value="1"/>
</dbReference>
<dbReference type="GO" id="GO:0030366">
    <property type="term" value="F:molybdopterin synthase activity"/>
    <property type="evidence" value="ECO:0007669"/>
    <property type="project" value="UniProtKB-EC"/>
</dbReference>
<evidence type="ECO:0000256" key="7">
    <source>
        <dbReference type="ARBA" id="ARBA00026066"/>
    </source>
</evidence>
<evidence type="ECO:0000256" key="10">
    <source>
        <dbReference type="ARBA" id="ARBA00076955"/>
    </source>
</evidence>
<dbReference type="InterPro" id="IPR036563">
    <property type="entry name" value="MoaE_sf"/>
</dbReference>
<dbReference type="Gene3D" id="3.90.1170.40">
    <property type="entry name" value="Molybdopterin biosynthesis MoaE subunit"/>
    <property type="match status" value="1"/>
</dbReference>
<evidence type="ECO:0000256" key="2">
    <source>
        <dbReference type="ARBA" id="ARBA00005426"/>
    </source>
</evidence>
<dbReference type="EMBL" id="CP032229">
    <property type="protein sequence ID" value="QBJ93791.1"/>
    <property type="molecule type" value="Genomic_DNA"/>
</dbReference>
<keyword evidence="4" id="KW-0808">Transferase</keyword>
<comment type="subunit">
    <text evidence="7">Heterotetramer of 2 MoaD subunits and 2 MoaE subunits. Also stable as homodimer. The enzyme changes between these two forms during catalysis.</text>
</comment>
<evidence type="ECO:0000256" key="4">
    <source>
        <dbReference type="ARBA" id="ARBA00022679"/>
    </source>
</evidence>
<name>A0A4P6U3S1_STRSO</name>
<evidence type="ECO:0000256" key="3">
    <source>
        <dbReference type="ARBA" id="ARBA00011950"/>
    </source>
</evidence>
<dbReference type="STRING" id="73044.GCA_000725795_00612"/>
<reference evidence="14 15" key="1">
    <citation type="submission" date="2018-08" db="EMBL/GenBank/DDBJ databases">
        <title>The complete genome sequence of Streptomyces seoulensis, a pioneer strain for nickel superoxide dismutase discovery.</title>
        <authorList>
            <person name="Shin J."/>
            <person name="Lee J.-S."/>
            <person name="Lee E.-J."/>
            <person name="Youn H.-D."/>
        </authorList>
    </citation>
    <scope>NUCLEOTIDE SEQUENCE [LARGE SCALE GENOMIC DNA]</scope>
    <source>
        <strain evidence="14 15">KCTC 9819</strain>
    </source>
</reference>
<accession>A0A4P6U3S1</accession>
<dbReference type="GeneID" id="300102812"/>
<comment type="pathway">
    <text evidence="1">Cofactor biosynthesis; molybdopterin biosynthesis.</text>
</comment>
<dbReference type="FunFam" id="3.90.1170.40:FF:000004">
    <property type="entry name" value="Molybdopterin biosynthesis protein MoeE"/>
    <property type="match status" value="1"/>
</dbReference>
<comment type="similarity">
    <text evidence="2">Belongs to the MoaE family.</text>
</comment>
<proteinExistence type="inferred from homology"/>
<dbReference type="AlphaFoldDB" id="A0A4P6U3S1"/>